<comment type="caution">
    <text evidence="2">The sequence shown here is derived from an EMBL/GenBank/DDBJ whole genome shotgun (WGS) entry which is preliminary data.</text>
</comment>
<reference evidence="2 3" key="1">
    <citation type="submission" date="2020-08" db="EMBL/GenBank/DDBJ databases">
        <title>Sequencing the genomes of 1000 actinobacteria strains.</title>
        <authorList>
            <person name="Klenk H.-P."/>
        </authorList>
    </citation>
    <scope>NUCLEOTIDE SEQUENCE [LARGE SCALE GENOMIC DNA]</scope>
    <source>
        <strain evidence="2 3">DSM 45267</strain>
    </source>
</reference>
<feature type="domain" description="N-acetyltransferase" evidence="1">
    <location>
        <begin position="14"/>
        <end position="179"/>
    </location>
</feature>
<dbReference type="Gene3D" id="3.40.630.30">
    <property type="match status" value="1"/>
</dbReference>
<dbReference type="SUPFAM" id="SSF55729">
    <property type="entry name" value="Acyl-CoA N-acyltransferases (Nat)"/>
    <property type="match status" value="1"/>
</dbReference>
<dbReference type="PROSITE" id="PS51186">
    <property type="entry name" value="GNAT"/>
    <property type="match status" value="1"/>
</dbReference>
<dbReference type="Proteomes" id="UP000564573">
    <property type="component" value="Unassembled WGS sequence"/>
</dbReference>
<dbReference type="InterPro" id="IPR016181">
    <property type="entry name" value="Acyl_CoA_acyltransferase"/>
</dbReference>
<dbReference type="Pfam" id="PF13302">
    <property type="entry name" value="Acetyltransf_3"/>
    <property type="match status" value="1"/>
</dbReference>
<keyword evidence="2" id="KW-0808">Transferase</keyword>
<dbReference type="InterPro" id="IPR051531">
    <property type="entry name" value="N-acetyltransferase"/>
</dbReference>
<protein>
    <submittedName>
        <fullName evidence="2">RimJ/RimL family protein N-acetyltransferase</fullName>
    </submittedName>
</protein>
<name>A0A839XK46_9PSEU</name>
<keyword evidence="3" id="KW-1185">Reference proteome</keyword>
<evidence type="ECO:0000313" key="2">
    <source>
        <dbReference type="EMBL" id="MBB3662927.1"/>
    </source>
</evidence>
<dbReference type="AlphaFoldDB" id="A0A839XK46"/>
<proteinExistence type="predicted"/>
<accession>A0A839XK46</accession>
<sequence>MIDPALLPVSDRLRALRALAPVDAVRYAEGTRDPLVQQFGHLPESEYTPESVDRLARTVVPSGLARGDLAVLSIVDVTDDTFLGSLVLFDVTATEAEVGFWLHPESRRGGHATGALELAAQLAAGSGLDALTARTLTGNVASQRNLERSGFQFVEQVEDRTPAQELVPLLHYRRPLTAPRSRIRDPEYRDPEYRDPE</sequence>
<dbReference type="PANTHER" id="PTHR43792">
    <property type="entry name" value="GNAT FAMILY, PUTATIVE (AFU_ORTHOLOGUE AFUA_3G00765)-RELATED-RELATED"/>
    <property type="match status" value="1"/>
</dbReference>
<dbReference type="InterPro" id="IPR000182">
    <property type="entry name" value="GNAT_dom"/>
</dbReference>
<dbReference type="RefSeq" id="WP_183781483.1">
    <property type="nucleotide sequence ID" value="NZ_JACIBS010000001.1"/>
</dbReference>
<organism evidence="2 3">
    <name type="scientific">Prauserella sediminis</name>
    <dbReference type="NCBI Taxonomy" id="577680"/>
    <lineage>
        <taxon>Bacteria</taxon>
        <taxon>Bacillati</taxon>
        <taxon>Actinomycetota</taxon>
        <taxon>Actinomycetes</taxon>
        <taxon>Pseudonocardiales</taxon>
        <taxon>Pseudonocardiaceae</taxon>
        <taxon>Prauserella</taxon>
        <taxon>Prauserella salsuginis group</taxon>
    </lineage>
</organism>
<dbReference type="EMBL" id="JACIBS010000001">
    <property type="protein sequence ID" value="MBB3662927.1"/>
    <property type="molecule type" value="Genomic_DNA"/>
</dbReference>
<evidence type="ECO:0000259" key="1">
    <source>
        <dbReference type="PROSITE" id="PS51186"/>
    </source>
</evidence>
<dbReference type="GO" id="GO:0016747">
    <property type="term" value="F:acyltransferase activity, transferring groups other than amino-acyl groups"/>
    <property type="evidence" value="ECO:0007669"/>
    <property type="project" value="InterPro"/>
</dbReference>
<gene>
    <name evidence="2" type="ORF">FB384_001831</name>
</gene>
<evidence type="ECO:0000313" key="3">
    <source>
        <dbReference type="Proteomes" id="UP000564573"/>
    </source>
</evidence>